<dbReference type="AlphaFoldDB" id="A0A2P6MK34"/>
<dbReference type="RefSeq" id="WP_105958280.1">
    <property type="nucleotide sequence ID" value="NZ_PVNS01000003.1"/>
</dbReference>
<reference evidence="1 2" key="1">
    <citation type="submission" date="2018-03" db="EMBL/GenBank/DDBJ databases">
        <title>Bacillus urumqiensis sp. nov., a moderately haloalkaliphilic bacterium isolated from a salt lake.</title>
        <authorList>
            <person name="Zhao B."/>
            <person name="Liao Z."/>
        </authorList>
    </citation>
    <scope>NUCLEOTIDE SEQUENCE [LARGE SCALE GENOMIC DNA]</scope>
    <source>
        <strain evidence="1 2">BZ-SZ-XJ18</strain>
    </source>
</reference>
<evidence type="ECO:0000313" key="1">
    <source>
        <dbReference type="EMBL" id="PRO66644.1"/>
    </source>
</evidence>
<proteinExistence type="predicted"/>
<dbReference type="EMBL" id="PVNS01000003">
    <property type="protein sequence ID" value="PRO66644.1"/>
    <property type="molecule type" value="Genomic_DNA"/>
</dbReference>
<keyword evidence="2" id="KW-1185">Reference proteome</keyword>
<sequence length="62" mass="6733">MEVAESSCTVCSGKVALFRDNGRFSSGSRRSTAAAPGIEPQPVLAEGQQRCRWMTKWDWAGA</sequence>
<accession>A0A2P6MK34</accession>
<gene>
    <name evidence="1" type="ORF">C6I21_04695</name>
</gene>
<evidence type="ECO:0000313" key="2">
    <source>
        <dbReference type="Proteomes" id="UP000243650"/>
    </source>
</evidence>
<organism evidence="1 2">
    <name type="scientific">Alkalicoccus urumqiensis</name>
    <name type="common">Bacillus urumqiensis</name>
    <dbReference type="NCBI Taxonomy" id="1548213"/>
    <lineage>
        <taxon>Bacteria</taxon>
        <taxon>Bacillati</taxon>
        <taxon>Bacillota</taxon>
        <taxon>Bacilli</taxon>
        <taxon>Bacillales</taxon>
        <taxon>Bacillaceae</taxon>
        <taxon>Alkalicoccus</taxon>
    </lineage>
</organism>
<protein>
    <submittedName>
        <fullName evidence="1">Uncharacterized protein</fullName>
    </submittedName>
</protein>
<name>A0A2P6MK34_ALKUR</name>
<dbReference type="Proteomes" id="UP000243650">
    <property type="component" value="Unassembled WGS sequence"/>
</dbReference>
<comment type="caution">
    <text evidence="1">The sequence shown here is derived from an EMBL/GenBank/DDBJ whole genome shotgun (WGS) entry which is preliminary data.</text>
</comment>